<accession>A0A3G5A504</accession>
<reference evidence="1" key="1">
    <citation type="submission" date="2018-10" db="EMBL/GenBank/DDBJ databases">
        <title>Hidden diversity of soil giant viruses.</title>
        <authorList>
            <person name="Schulz F."/>
            <person name="Alteio L."/>
            <person name="Goudeau D."/>
            <person name="Ryan E.M."/>
            <person name="Malmstrom R.R."/>
            <person name="Blanchard J."/>
            <person name="Woyke T."/>
        </authorList>
    </citation>
    <scope>NUCLEOTIDE SEQUENCE</scope>
    <source>
        <strain evidence="1">HOV1</strain>
    </source>
</reference>
<evidence type="ECO:0008006" key="2">
    <source>
        <dbReference type="Google" id="ProtNLM"/>
    </source>
</evidence>
<dbReference type="Pfam" id="PF13516">
    <property type="entry name" value="LRR_6"/>
    <property type="match status" value="1"/>
</dbReference>
<name>A0A3G5A504_9VIRU</name>
<dbReference type="InterPro" id="IPR032675">
    <property type="entry name" value="LRR_dom_sf"/>
</dbReference>
<dbReference type="InterPro" id="IPR001611">
    <property type="entry name" value="Leu-rich_rpt"/>
</dbReference>
<evidence type="ECO:0000313" key="1">
    <source>
        <dbReference type="EMBL" id="AYV82316.1"/>
    </source>
</evidence>
<protein>
    <recommendedName>
        <fullName evidence="2">Leucine-rich repeat protein</fullName>
    </recommendedName>
</protein>
<organism evidence="1">
    <name type="scientific">Homavirus sp</name>
    <dbReference type="NCBI Taxonomy" id="2487769"/>
    <lineage>
        <taxon>Viruses</taxon>
        <taxon>Varidnaviria</taxon>
        <taxon>Bamfordvirae</taxon>
        <taxon>Nucleocytoviricota</taxon>
        <taxon>Megaviricetes</taxon>
        <taxon>Imitervirales</taxon>
        <taxon>Mimiviridae</taxon>
        <taxon>Klosneuvirinae</taxon>
    </lineage>
</organism>
<dbReference type="SUPFAM" id="SSF52047">
    <property type="entry name" value="RNI-like"/>
    <property type="match status" value="1"/>
</dbReference>
<dbReference type="Gene3D" id="3.80.10.10">
    <property type="entry name" value="Ribonuclease Inhibitor"/>
    <property type="match status" value="1"/>
</dbReference>
<proteinExistence type="predicted"/>
<dbReference type="EMBL" id="MK072360">
    <property type="protein sequence ID" value="AYV82316.1"/>
    <property type="molecule type" value="Genomic_DNA"/>
</dbReference>
<sequence length="293" mass="33238">MASSKVDLGGCVELDDLPEWDGSVSVPDLDSNEFEFIKSNNIEECICSWIIVGQAGNQDTNRKIILDDISPDKLDNLVNDPSITKIKIYSHIHCVISEDTILHILSSKYVTDFSINLQKVNEKIVKAIADNKSIKECELFQCGVTNEMCKILVTSTSITNLHLRYDKLDLESVKTLCTSDIITKLDLWWNGLDLECCKILAKNKNLTHLDIGENQITDQGVIYLLNNPSIVYLDIQAVYMEDEELVLKHLENNNNLVYLGTNCAFNDYEIEKQVEKHIAKNRLNQQLSKLTIE</sequence>
<gene>
    <name evidence="1" type="ORF">Homavirus29_4</name>
</gene>